<feature type="transmembrane region" description="Helical" evidence="6">
    <location>
        <begin position="27"/>
        <end position="51"/>
    </location>
</feature>
<evidence type="ECO:0000313" key="8">
    <source>
        <dbReference type="EMBL" id="MED5053166.1"/>
    </source>
</evidence>
<feature type="transmembrane region" description="Helical" evidence="6">
    <location>
        <begin position="87"/>
        <end position="110"/>
    </location>
</feature>
<keyword evidence="4 6" id="KW-1133">Transmembrane helix</keyword>
<evidence type="ECO:0000256" key="5">
    <source>
        <dbReference type="ARBA" id="ARBA00023136"/>
    </source>
</evidence>
<feature type="transmembrane region" description="Helical" evidence="6">
    <location>
        <begin position="122"/>
        <end position="146"/>
    </location>
</feature>
<evidence type="ECO:0000313" key="10">
    <source>
        <dbReference type="Proteomes" id="UP001339962"/>
    </source>
</evidence>
<comment type="subcellular location">
    <subcellularLocation>
        <location evidence="1">Cell membrane</location>
        <topology evidence="1">Multi-pass membrane protein</topology>
    </subcellularLocation>
</comment>
<comment type="caution">
    <text evidence="8">The sequence shown here is derived from an EMBL/GenBank/DDBJ whole genome shotgun (WGS) entry which is preliminary data.</text>
</comment>
<dbReference type="RefSeq" id="WP_044743852.1">
    <property type="nucleotide sequence ID" value="NZ_JACIDF010000005.1"/>
</dbReference>
<dbReference type="NCBIfam" id="TIGR00765">
    <property type="entry name" value="yihY_not_rbn"/>
    <property type="match status" value="1"/>
</dbReference>
<feature type="transmembrane region" description="Helical" evidence="6">
    <location>
        <begin position="206"/>
        <end position="226"/>
    </location>
</feature>
<dbReference type="EMBL" id="JAQOTG010000003">
    <property type="protein sequence ID" value="MDE8563361.1"/>
    <property type="molecule type" value="Genomic_DNA"/>
</dbReference>
<evidence type="ECO:0000256" key="1">
    <source>
        <dbReference type="ARBA" id="ARBA00004651"/>
    </source>
</evidence>
<evidence type="ECO:0000313" key="7">
    <source>
        <dbReference type="EMBL" id="MDE8563361.1"/>
    </source>
</evidence>
<proteinExistence type="predicted"/>
<dbReference type="EMBL" id="JARTLI010000039">
    <property type="protein sequence ID" value="MED5053166.1"/>
    <property type="molecule type" value="Genomic_DNA"/>
</dbReference>
<keyword evidence="5 6" id="KW-0472">Membrane</keyword>
<evidence type="ECO:0000256" key="6">
    <source>
        <dbReference type="SAM" id="Phobius"/>
    </source>
</evidence>
<keyword evidence="2" id="KW-1003">Cell membrane</keyword>
<dbReference type="GO" id="GO:0005886">
    <property type="term" value="C:plasma membrane"/>
    <property type="evidence" value="ECO:0007669"/>
    <property type="project" value="UniProtKB-SubCell"/>
</dbReference>
<evidence type="ECO:0000256" key="2">
    <source>
        <dbReference type="ARBA" id="ARBA00022475"/>
    </source>
</evidence>
<dbReference type="Proteomes" id="UP001213979">
    <property type="component" value="Unassembled WGS sequence"/>
</dbReference>
<dbReference type="PIRSF" id="PIRSF035875">
    <property type="entry name" value="RNase_BN"/>
    <property type="match status" value="1"/>
</dbReference>
<name>A0ABD5J0P4_9BACL</name>
<feature type="transmembrane region" description="Helical" evidence="6">
    <location>
        <begin position="177"/>
        <end position="194"/>
    </location>
</feature>
<keyword evidence="9" id="KW-1185">Reference proteome</keyword>
<reference evidence="8 10" key="2">
    <citation type="submission" date="2023-03" db="EMBL/GenBank/DDBJ databases">
        <title>Bacillus Genome Sequencing.</title>
        <authorList>
            <person name="Dunlap C."/>
        </authorList>
    </citation>
    <scope>NUCLEOTIDE SEQUENCE [LARGE SCALE GENOMIC DNA]</scope>
    <source>
        <strain evidence="8 10">NRS-38</strain>
    </source>
</reference>
<keyword evidence="3 6" id="KW-0812">Transmembrane</keyword>
<dbReference type="Pfam" id="PF03631">
    <property type="entry name" value="Virul_fac_BrkB"/>
    <property type="match status" value="1"/>
</dbReference>
<dbReference type="PANTHER" id="PTHR30213:SF0">
    <property type="entry name" value="UPF0761 MEMBRANE PROTEIN YIHY"/>
    <property type="match status" value="1"/>
</dbReference>
<accession>A0ABD5J0P4</accession>
<sequence length="277" mass="31490">MMMNLTFIREMVKRFREDEVSRLSAELAYFFLLSLFPFLIFLFTLMAYLPIEHEDVLSVVRQYAPKEAMDLIEANIHYVMNHQNGKLLSFGIIGAVWSASNGIDAIVRAFNRAYDVQESRSFIAARGVSILLTFGMMLVIVVALVLPVFGKTIGLFLSSMLGISGIFLMIWSAFRWIVSFLILFGVFTSLYYFAPNKQLHYKQVMAGAMFATIGWIVTSLAFSYYVESFSSYTSMYGSLGGIIILMIWFYLSGMIIVLGGELNAVLECQREGRKRER</sequence>
<gene>
    <name evidence="8" type="ORF">P9850_15305</name>
    <name evidence="7" type="ORF">PNH38_05600</name>
</gene>
<protein>
    <submittedName>
        <fullName evidence="8">YihY/virulence factor BrkB family protein</fullName>
    </submittedName>
</protein>
<feature type="transmembrane region" description="Helical" evidence="6">
    <location>
        <begin position="238"/>
        <end position="266"/>
    </location>
</feature>
<dbReference type="Proteomes" id="UP001339962">
    <property type="component" value="Unassembled WGS sequence"/>
</dbReference>
<organism evidence="8 10">
    <name type="scientific">Anoxybacteroides rupiense</name>
    <dbReference type="NCBI Taxonomy" id="311460"/>
    <lineage>
        <taxon>Bacteria</taxon>
        <taxon>Bacillati</taxon>
        <taxon>Bacillota</taxon>
        <taxon>Bacilli</taxon>
        <taxon>Bacillales</taxon>
        <taxon>Anoxybacillaceae</taxon>
        <taxon>Anoxybacteroides</taxon>
    </lineage>
</organism>
<evidence type="ECO:0000313" key="9">
    <source>
        <dbReference type="Proteomes" id="UP001213979"/>
    </source>
</evidence>
<dbReference type="AlphaFoldDB" id="A0ABD5J0P4"/>
<evidence type="ECO:0000256" key="4">
    <source>
        <dbReference type="ARBA" id="ARBA00022989"/>
    </source>
</evidence>
<evidence type="ECO:0000256" key="3">
    <source>
        <dbReference type="ARBA" id="ARBA00022692"/>
    </source>
</evidence>
<dbReference type="InterPro" id="IPR017039">
    <property type="entry name" value="Virul_fac_BrkB"/>
</dbReference>
<reference evidence="7 9" key="1">
    <citation type="submission" date="2023-01" db="EMBL/GenBank/DDBJ databases">
        <title>Genome-based reclassification of Anoxybacillus geothermalis as a later heterotypic synonym of Anoxybacillus rupiensis.</title>
        <authorList>
            <person name="Inan Bektas K."/>
            <person name="Canakci S."/>
            <person name="Belduz A.A."/>
            <person name="Guler H.H."/>
        </authorList>
    </citation>
    <scope>NUCLEOTIDE SEQUENCE [LARGE SCALE GENOMIC DNA]</scope>
    <source>
        <strain evidence="7 9">DSM 17127</strain>
    </source>
</reference>
<dbReference type="PANTHER" id="PTHR30213">
    <property type="entry name" value="INNER MEMBRANE PROTEIN YHJD"/>
    <property type="match status" value="1"/>
</dbReference>
<feature type="transmembrane region" description="Helical" evidence="6">
    <location>
        <begin position="153"/>
        <end position="171"/>
    </location>
</feature>